<name>A0ACD4NT24_9HYPH</name>
<evidence type="ECO:0000313" key="2">
    <source>
        <dbReference type="Proteomes" id="UP001163223"/>
    </source>
</evidence>
<organism evidence="1 2">
    <name type="scientific">Antarcticirhabdus aurantiaca</name>
    <dbReference type="NCBI Taxonomy" id="2606717"/>
    <lineage>
        <taxon>Bacteria</taxon>
        <taxon>Pseudomonadati</taxon>
        <taxon>Pseudomonadota</taxon>
        <taxon>Alphaproteobacteria</taxon>
        <taxon>Hyphomicrobiales</taxon>
        <taxon>Aurantimonadaceae</taxon>
        <taxon>Antarcticirhabdus</taxon>
    </lineage>
</organism>
<gene>
    <name evidence="1" type="ORF">OXU80_07960</name>
</gene>
<proteinExistence type="predicted"/>
<protein>
    <submittedName>
        <fullName evidence="1">AAA family ATPase</fullName>
    </submittedName>
</protein>
<keyword evidence="2" id="KW-1185">Reference proteome</keyword>
<accession>A0ACD4NT24</accession>
<evidence type="ECO:0000313" key="1">
    <source>
        <dbReference type="EMBL" id="WAJ30130.1"/>
    </source>
</evidence>
<dbReference type="Proteomes" id="UP001163223">
    <property type="component" value="Chromosome"/>
</dbReference>
<dbReference type="EMBL" id="CP113520">
    <property type="protein sequence ID" value="WAJ30130.1"/>
    <property type="molecule type" value="Genomic_DNA"/>
</dbReference>
<sequence>MSIDTDPGPTEFDDGLVGQLDRIRPIPRISIQAFCETDGVQKPIERAGEDRRMAKAYLRVHAGGIRAAAEHYASAPTPNLVILESRFPPAELMEELELLAENFDPGSKVVIIGHYNDVALYRELMRRGISEYLVAPVSIADILEVVSSLFVAPDAEPLGRSIAFVGAKGGVGSSTVAHNVAWSITRLFETDVVITDMDLAFGTANINFDQDPAQGMTEALMAPDRMDDVFLDRLLAKCAEHLSLLAAPSALDRTYEFGPDAFSTIVETAQRGTPVVILDVPHIWNDWTRQVLIRADEIVLTATPDLANLRNAKNLVDTLRKARPNDRPPRLVLNQIDVPKRPEIPIAEFAEPLEIDVIGAIGFDPAVFGQAGNSGRMIGETDPKHPALSVFSSIAHAVTGRGEPKKKRKATLQSMLLDRLKRRSAG</sequence>
<reference evidence="1" key="1">
    <citation type="submission" date="2022-11" db="EMBL/GenBank/DDBJ databases">
        <title>beta-Carotene-producing bacterium, Jeongeuplla avenae sp. nov., alleviates the salt stress of Arabidopsis seedlings.</title>
        <authorList>
            <person name="Jiang L."/>
            <person name="Lee J."/>
        </authorList>
    </citation>
    <scope>NUCLEOTIDE SEQUENCE</scope>
    <source>
        <strain evidence="1">DY_R2A_6</strain>
    </source>
</reference>